<keyword evidence="3" id="KW-1185">Reference proteome</keyword>
<keyword evidence="1" id="KW-1133">Transmembrane helix</keyword>
<evidence type="ECO:0000313" key="3">
    <source>
        <dbReference type="Proteomes" id="UP000611723"/>
    </source>
</evidence>
<dbReference type="EMBL" id="JAEQBW010000001">
    <property type="protein sequence ID" value="MBK6263745.1"/>
    <property type="molecule type" value="Genomic_DNA"/>
</dbReference>
<name>A0A934WVL4_9BACT</name>
<dbReference type="RefSeq" id="WP_201429432.1">
    <property type="nucleotide sequence ID" value="NZ_JAEQBW010000001.1"/>
</dbReference>
<dbReference type="AlphaFoldDB" id="A0A934WVL4"/>
<sequence>MNNKLVFWVGLLGTALFFVASVLGGFQFEDYNPVSQLISESMAIGTPYGKTLRYFGYIPSGILITIFSIQAIKKFPPSAYIKYGFGGIALFYGIATIIVGLFPCDVGCNKELIDPSVSQLIHNLTGFLTYIFVPISIINVGAGLRNLKVYPKLSNVSIICAIVSIGFISLLIADPLTTYAGLYQRIVESTFMIWIIACAISIKNSKLSEATFSSVKVNK</sequence>
<gene>
    <name evidence="2" type="ORF">JKA74_01755</name>
</gene>
<dbReference type="Pfam" id="PF06197">
    <property type="entry name" value="DUF998"/>
    <property type="match status" value="1"/>
</dbReference>
<evidence type="ECO:0000256" key="1">
    <source>
        <dbReference type="SAM" id="Phobius"/>
    </source>
</evidence>
<feature type="transmembrane region" description="Helical" evidence="1">
    <location>
        <begin position="156"/>
        <end position="176"/>
    </location>
</feature>
<accession>A0A934WVL4</accession>
<feature type="transmembrane region" description="Helical" evidence="1">
    <location>
        <begin position="182"/>
        <end position="202"/>
    </location>
</feature>
<evidence type="ECO:0000313" key="2">
    <source>
        <dbReference type="EMBL" id="MBK6263745.1"/>
    </source>
</evidence>
<comment type="caution">
    <text evidence="2">The sequence shown here is derived from an EMBL/GenBank/DDBJ whole genome shotgun (WGS) entry which is preliminary data.</text>
</comment>
<feature type="transmembrane region" description="Helical" evidence="1">
    <location>
        <begin position="123"/>
        <end position="144"/>
    </location>
</feature>
<proteinExistence type="predicted"/>
<keyword evidence="1" id="KW-0472">Membrane</keyword>
<feature type="transmembrane region" description="Helical" evidence="1">
    <location>
        <begin position="84"/>
        <end position="103"/>
    </location>
</feature>
<feature type="transmembrane region" description="Helical" evidence="1">
    <location>
        <begin position="54"/>
        <end position="72"/>
    </location>
</feature>
<protein>
    <submittedName>
        <fullName evidence="2">DUF998 domain-containing protein</fullName>
    </submittedName>
</protein>
<dbReference type="Proteomes" id="UP000611723">
    <property type="component" value="Unassembled WGS sequence"/>
</dbReference>
<organism evidence="2 3">
    <name type="scientific">Marivirga aurantiaca</name>
    <dbReference type="NCBI Taxonomy" id="2802615"/>
    <lineage>
        <taxon>Bacteria</taxon>
        <taxon>Pseudomonadati</taxon>
        <taxon>Bacteroidota</taxon>
        <taxon>Cytophagia</taxon>
        <taxon>Cytophagales</taxon>
        <taxon>Marivirgaceae</taxon>
        <taxon>Marivirga</taxon>
    </lineage>
</organism>
<keyword evidence="1" id="KW-0812">Transmembrane</keyword>
<dbReference type="InterPro" id="IPR009339">
    <property type="entry name" value="DUF998"/>
</dbReference>
<reference evidence="2" key="1">
    <citation type="submission" date="2021-01" db="EMBL/GenBank/DDBJ databases">
        <title>Marivirga aurantiaca sp. nov., isolated from intertidal surface sediments.</title>
        <authorList>
            <person name="Zhang M."/>
        </authorList>
    </citation>
    <scope>NUCLEOTIDE SEQUENCE</scope>
    <source>
        <strain evidence="2">S37H4</strain>
    </source>
</reference>